<accession>A0A0B2WSB3</accession>
<dbReference type="EMBL" id="AZHE01000019">
    <property type="protein sequence ID" value="KHN95840.1"/>
    <property type="molecule type" value="Genomic_DNA"/>
</dbReference>
<proteinExistence type="predicted"/>
<name>A0A0B2WSB3_METAS</name>
<protein>
    <submittedName>
        <fullName evidence="1">Uncharacterized protein</fullName>
    </submittedName>
</protein>
<dbReference type="STRING" id="1081103.A0A0B2WSB3"/>
<keyword evidence="2" id="KW-1185">Reference proteome</keyword>
<dbReference type="GeneID" id="63740657"/>
<dbReference type="RefSeq" id="XP_040676906.1">
    <property type="nucleotide sequence ID" value="XM_040825000.1"/>
</dbReference>
<comment type="caution">
    <text evidence="1">The sequence shown here is derived from an EMBL/GenBank/DDBJ whole genome shotgun (WGS) entry which is preliminary data.</text>
</comment>
<dbReference type="OrthoDB" id="1703270at2759"/>
<evidence type="ECO:0000313" key="1">
    <source>
        <dbReference type="EMBL" id="KHN95840.1"/>
    </source>
</evidence>
<gene>
    <name evidence="1" type="ORF">MAM_06202</name>
</gene>
<dbReference type="Proteomes" id="UP000030816">
    <property type="component" value="Unassembled WGS sequence"/>
</dbReference>
<dbReference type="AlphaFoldDB" id="A0A0B2WSB3"/>
<organism evidence="1 2">
    <name type="scientific">Metarhizium album (strain ARSEF 1941)</name>
    <dbReference type="NCBI Taxonomy" id="1081103"/>
    <lineage>
        <taxon>Eukaryota</taxon>
        <taxon>Fungi</taxon>
        <taxon>Dikarya</taxon>
        <taxon>Ascomycota</taxon>
        <taxon>Pezizomycotina</taxon>
        <taxon>Sordariomycetes</taxon>
        <taxon>Hypocreomycetidae</taxon>
        <taxon>Hypocreales</taxon>
        <taxon>Clavicipitaceae</taxon>
        <taxon>Metarhizium</taxon>
    </lineage>
</organism>
<evidence type="ECO:0000313" key="2">
    <source>
        <dbReference type="Proteomes" id="UP000030816"/>
    </source>
</evidence>
<reference evidence="1 2" key="1">
    <citation type="journal article" date="2014" name="Proc. Natl. Acad. Sci. U.S.A.">
        <title>Trajectory and genomic determinants of fungal-pathogen speciation and host adaptation.</title>
        <authorList>
            <person name="Hu X."/>
            <person name="Xiao G."/>
            <person name="Zheng P."/>
            <person name="Shang Y."/>
            <person name="Su Y."/>
            <person name="Zhang X."/>
            <person name="Liu X."/>
            <person name="Zhan S."/>
            <person name="St Leger R.J."/>
            <person name="Wang C."/>
        </authorList>
    </citation>
    <scope>NUCLEOTIDE SEQUENCE [LARGE SCALE GENOMIC DNA]</scope>
    <source>
        <strain evidence="1 2">ARSEF 1941</strain>
    </source>
</reference>
<sequence>MEYFEQAELIQYCIRGFDSYASDDEWPRLEKRDMRDSVEAASKNLHLKLQIGRNILSTDVSLALKRSKSEDGAATYTTKTSNKGAFNEIKGPMQRCKSVASRVGEGSWSQSKRWMSQETKERMAFHKTMQNLHHIGATNSPFIPQTPLELTALRAEMAEIRKRRLSRKVEWRTATLGRRKAIAQGLDEQDAKLVPLLQGKKFPDNLSTVFASRNCFSEYVCHDDAQSATWPSLAELKEVGDKRSGRHERYLPLPKLSMTVKGYATCRQAYSCSANDANQSEMGAVKVDTRFMNSVSPANQTLCPRTTEMDLEELPAYLQKAIVEMEKELDD</sequence>
<dbReference type="HOGENOM" id="CLU_719769_0_0_1"/>